<organism evidence="7 8">
    <name type="scientific">Candidatus Magnetoglobus multicellularis str. Araruama</name>
    <dbReference type="NCBI Taxonomy" id="890399"/>
    <lineage>
        <taxon>Bacteria</taxon>
        <taxon>Pseudomonadati</taxon>
        <taxon>Thermodesulfobacteriota</taxon>
        <taxon>Desulfobacteria</taxon>
        <taxon>Desulfobacterales</taxon>
        <taxon>Desulfobacteraceae</taxon>
        <taxon>Candidatus Magnetoglobus</taxon>
    </lineage>
</organism>
<evidence type="ECO:0000256" key="3">
    <source>
        <dbReference type="ARBA" id="ARBA00022553"/>
    </source>
</evidence>
<feature type="domain" description="Response regulatory" evidence="6">
    <location>
        <begin position="36"/>
        <end position="151"/>
    </location>
</feature>
<proteinExistence type="predicted"/>
<dbReference type="SUPFAM" id="SSF55874">
    <property type="entry name" value="ATPase domain of HSP90 chaperone/DNA topoisomerase II/histidine kinase"/>
    <property type="match status" value="1"/>
</dbReference>
<feature type="domain" description="Histidine kinase" evidence="5">
    <location>
        <begin position="221"/>
        <end position="439"/>
    </location>
</feature>
<dbReference type="InterPro" id="IPR036097">
    <property type="entry name" value="HisK_dim/P_sf"/>
</dbReference>
<reference evidence="8" key="1">
    <citation type="submission" date="2012-11" db="EMBL/GenBank/DDBJ databases">
        <authorList>
            <person name="Lucero-Rivera Y.E."/>
            <person name="Tovar-Ramirez D."/>
        </authorList>
    </citation>
    <scope>NUCLEOTIDE SEQUENCE [LARGE SCALE GENOMIC DNA]</scope>
    <source>
        <strain evidence="8">Araruama</strain>
    </source>
</reference>
<dbReference type="CDD" id="cd17546">
    <property type="entry name" value="REC_hyHK_CKI1_RcsC-like"/>
    <property type="match status" value="1"/>
</dbReference>
<evidence type="ECO:0000313" key="7">
    <source>
        <dbReference type="EMBL" id="ETR68717.1"/>
    </source>
</evidence>
<dbReference type="AlphaFoldDB" id="A0A1V1P1H3"/>
<name>A0A1V1P1H3_9BACT</name>
<dbReference type="Gene3D" id="1.10.287.130">
    <property type="match status" value="1"/>
</dbReference>
<dbReference type="GO" id="GO:0000155">
    <property type="term" value="F:phosphorelay sensor kinase activity"/>
    <property type="evidence" value="ECO:0007669"/>
    <property type="project" value="InterPro"/>
</dbReference>
<dbReference type="PROSITE" id="PS50110">
    <property type="entry name" value="RESPONSE_REGULATORY"/>
    <property type="match status" value="1"/>
</dbReference>
<dbReference type="InterPro" id="IPR004358">
    <property type="entry name" value="Sig_transdc_His_kin-like_C"/>
</dbReference>
<dbReference type="SUPFAM" id="SSF47384">
    <property type="entry name" value="Homodimeric domain of signal transducing histidine kinase"/>
    <property type="match status" value="1"/>
</dbReference>
<dbReference type="InterPro" id="IPR003661">
    <property type="entry name" value="HisK_dim/P_dom"/>
</dbReference>
<dbReference type="EMBL" id="ATBP01000854">
    <property type="protein sequence ID" value="ETR68717.1"/>
    <property type="molecule type" value="Genomic_DNA"/>
</dbReference>
<protein>
    <recommendedName>
        <fullName evidence="2">histidine kinase</fullName>
        <ecNumber evidence="2">2.7.13.3</ecNumber>
    </recommendedName>
</protein>
<dbReference type="Gene3D" id="3.40.50.2300">
    <property type="match status" value="1"/>
</dbReference>
<evidence type="ECO:0000259" key="5">
    <source>
        <dbReference type="PROSITE" id="PS50109"/>
    </source>
</evidence>
<dbReference type="PROSITE" id="PS50109">
    <property type="entry name" value="HIS_KIN"/>
    <property type="match status" value="1"/>
</dbReference>
<dbReference type="PANTHER" id="PTHR43547:SF2">
    <property type="entry name" value="HYBRID SIGNAL TRANSDUCTION HISTIDINE KINASE C"/>
    <property type="match status" value="1"/>
</dbReference>
<dbReference type="InterPro" id="IPR001789">
    <property type="entry name" value="Sig_transdc_resp-reg_receiver"/>
</dbReference>
<gene>
    <name evidence="7" type="ORF">OMM_04399</name>
</gene>
<dbReference type="PRINTS" id="PR00344">
    <property type="entry name" value="BCTRLSENSOR"/>
</dbReference>
<sequence>MQTSQPNNTETMTDPVIKKMHNHVHWAKDIQQKGLNILITDDDPMSRTVLSGFIAQSGAKAHEVDNGQAAVEYCQSNPVDLVLMDLDMPKMNGFDATHEIKRIKDQFIPVIVVTTYEDETILTKAQAYGADDIVSKPVSHELLLSKINAMIRLKYLYDREKSLVLHLEQKIKERDIANHRLLKMHNDLKRLVEIKTNQLRQKDIELLEMDRITSLYSLAGGMAHEINNPLGFIKSSLDNLKKLVMGQWNDTHNLQDFEKAIRMIMRMDKGVKRIVNIINILKDLSNVSRARHGPLDVNNSIRNAIEVVHSDESNYDIQMALGKIPPINSSPEEINLCLMNIITNARDAVAEKESGIISIKSFYYADNQTIVIQITDNGIGMPEKIMPRVFDPFFTTKPVGKGTGVGLTLAERIVKRHDGHIYLTSKEGQGTTVTVVLPV</sequence>
<dbReference type="InterPro" id="IPR005467">
    <property type="entry name" value="His_kinase_dom"/>
</dbReference>
<dbReference type="SMART" id="SM00448">
    <property type="entry name" value="REC"/>
    <property type="match status" value="1"/>
</dbReference>
<accession>A0A1V1P1H3</accession>
<comment type="catalytic activity">
    <reaction evidence="1">
        <text>ATP + protein L-histidine = ADP + protein N-phospho-L-histidine.</text>
        <dbReference type="EC" id="2.7.13.3"/>
    </reaction>
</comment>
<dbReference type="InterPro" id="IPR011006">
    <property type="entry name" value="CheY-like_superfamily"/>
</dbReference>
<evidence type="ECO:0000256" key="1">
    <source>
        <dbReference type="ARBA" id="ARBA00000085"/>
    </source>
</evidence>
<dbReference type="PANTHER" id="PTHR43547">
    <property type="entry name" value="TWO-COMPONENT HISTIDINE KINASE"/>
    <property type="match status" value="1"/>
</dbReference>
<dbReference type="InterPro" id="IPR003594">
    <property type="entry name" value="HATPase_dom"/>
</dbReference>
<dbReference type="Proteomes" id="UP000189670">
    <property type="component" value="Unassembled WGS sequence"/>
</dbReference>
<keyword evidence="7" id="KW-0808">Transferase</keyword>
<feature type="modified residue" description="4-aspartylphosphate" evidence="4">
    <location>
        <position position="85"/>
    </location>
</feature>
<evidence type="ECO:0000313" key="8">
    <source>
        <dbReference type="Proteomes" id="UP000189670"/>
    </source>
</evidence>
<keyword evidence="7" id="KW-0418">Kinase</keyword>
<dbReference type="SUPFAM" id="SSF52172">
    <property type="entry name" value="CheY-like"/>
    <property type="match status" value="1"/>
</dbReference>
<dbReference type="SMART" id="SM00387">
    <property type="entry name" value="HATPase_c"/>
    <property type="match status" value="1"/>
</dbReference>
<dbReference type="Gene3D" id="3.30.565.10">
    <property type="entry name" value="Histidine kinase-like ATPase, C-terminal domain"/>
    <property type="match status" value="1"/>
</dbReference>
<dbReference type="Pfam" id="PF00072">
    <property type="entry name" value="Response_reg"/>
    <property type="match status" value="1"/>
</dbReference>
<dbReference type="CDD" id="cd00082">
    <property type="entry name" value="HisKA"/>
    <property type="match status" value="1"/>
</dbReference>
<keyword evidence="3 4" id="KW-0597">Phosphoprotein</keyword>
<evidence type="ECO:0000259" key="6">
    <source>
        <dbReference type="PROSITE" id="PS50110"/>
    </source>
</evidence>
<dbReference type="InterPro" id="IPR036890">
    <property type="entry name" value="HATPase_C_sf"/>
</dbReference>
<evidence type="ECO:0000256" key="4">
    <source>
        <dbReference type="PROSITE-ProRule" id="PRU00169"/>
    </source>
</evidence>
<dbReference type="Pfam" id="PF02518">
    <property type="entry name" value="HATPase_c"/>
    <property type="match status" value="1"/>
</dbReference>
<dbReference type="EC" id="2.7.13.3" evidence="2"/>
<comment type="caution">
    <text evidence="7">The sequence shown here is derived from an EMBL/GenBank/DDBJ whole genome shotgun (WGS) entry which is preliminary data.</text>
</comment>
<evidence type="ECO:0000256" key="2">
    <source>
        <dbReference type="ARBA" id="ARBA00012438"/>
    </source>
</evidence>